<name>A0A239FMW9_9ACTN</name>
<evidence type="ECO:0008006" key="4">
    <source>
        <dbReference type="Google" id="ProtNLM"/>
    </source>
</evidence>
<dbReference type="Proteomes" id="UP000198415">
    <property type="component" value="Unassembled WGS sequence"/>
</dbReference>
<dbReference type="EMBL" id="FZNR01000018">
    <property type="protein sequence ID" value="SNS57573.1"/>
    <property type="molecule type" value="Genomic_DNA"/>
</dbReference>
<feature type="transmembrane region" description="Helical" evidence="1">
    <location>
        <begin position="12"/>
        <end position="33"/>
    </location>
</feature>
<feature type="transmembrane region" description="Helical" evidence="1">
    <location>
        <begin position="83"/>
        <end position="104"/>
    </location>
</feature>
<proteinExistence type="predicted"/>
<evidence type="ECO:0000313" key="3">
    <source>
        <dbReference type="Proteomes" id="UP000198415"/>
    </source>
</evidence>
<organism evidence="2 3">
    <name type="scientific">Actinoplanes regularis</name>
    <dbReference type="NCBI Taxonomy" id="52697"/>
    <lineage>
        <taxon>Bacteria</taxon>
        <taxon>Bacillati</taxon>
        <taxon>Actinomycetota</taxon>
        <taxon>Actinomycetes</taxon>
        <taxon>Micromonosporales</taxon>
        <taxon>Micromonosporaceae</taxon>
        <taxon>Actinoplanes</taxon>
    </lineage>
</organism>
<dbReference type="AlphaFoldDB" id="A0A239FMW9"/>
<evidence type="ECO:0000313" key="2">
    <source>
        <dbReference type="EMBL" id="SNS57573.1"/>
    </source>
</evidence>
<protein>
    <recommendedName>
        <fullName evidence="4">Vitamin K epoxide reductase family protein</fullName>
    </recommendedName>
</protein>
<feature type="transmembrane region" description="Helical" evidence="1">
    <location>
        <begin position="58"/>
        <end position="76"/>
    </location>
</feature>
<keyword evidence="1" id="KW-0472">Membrane</keyword>
<gene>
    <name evidence="2" type="ORF">SAMN06264365_118137</name>
</gene>
<keyword evidence="3" id="KW-1185">Reference proteome</keyword>
<keyword evidence="1" id="KW-1133">Transmembrane helix</keyword>
<reference evidence="2 3" key="1">
    <citation type="submission" date="2017-06" db="EMBL/GenBank/DDBJ databases">
        <authorList>
            <person name="Kim H.J."/>
            <person name="Triplett B.A."/>
        </authorList>
    </citation>
    <scope>NUCLEOTIDE SEQUENCE [LARGE SCALE GENOMIC DNA]</scope>
    <source>
        <strain evidence="2 3">DSM 43151</strain>
    </source>
</reference>
<keyword evidence="1" id="KW-0812">Transmembrane</keyword>
<accession>A0A239FMW9</accession>
<evidence type="ECO:0000256" key="1">
    <source>
        <dbReference type="SAM" id="Phobius"/>
    </source>
</evidence>
<sequence length="105" mass="10620">MPRGARDTAAVLGLVGLVGWPIGAGMLGWLLVISSDSCGPDDPELICSARGQQLAGDIPLYGSFAAIVVGVAGMVAGPRWRALGLTLGYLINLGCSLTGVIIAAR</sequence>